<dbReference type="InterPro" id="IPR003591">
    <property type="entry name" value="Leu-rich_rpt_typical-subtyp"/>
</dbReference>
<dbReference type="InterPro" id="IPR050216">
    <property type="entry name" value="LRR_domain-containing"/>
</dbReference>
<dbReference type="GO" id="GO:0005737">
    <property type="term" value="C:cytoplasm"/>
    <property type="evidence" value="ECO:0007669"/>
    <property type="project" value="TreeGrafter"/>
</dbReference>
<evidence type="ECO:0000256" key="1">
    <source>
        <dbReference type="ARBA" id="ARBA00022614"/>
    </source>
</evidence>
<evidence type="ECO:0000256" key="2">
    <source>
        <dbReference type="ARBA" id="ARBA00022737"/>
    </source>
</evidence>
<evidence type="ECO:0000259" key="4">
    <source>
        <dbReference type="Pfam" id="PF25344"/>
    </source>
</evidence>
<sequence length="416" mass="48497">MKLHCNVEIYDRTLSLRRKSQRSILAYVKVKDGDVCIHFWTRMNKQGTKYKIKNNIRKVFEKFNFEGKATISLIEPCHDLIIQSNPIQLKSFLNILKNVTDGYCRDIERYILKSNTTFSSSEFYSLKKVVVKKKSEYPILQGFPRMTEQLFLSGLDRKSFDRQILTLQSLRLLDLSNNKISFLPKELGTLPHLQTLNLSHNNLGKSVKSKWTWLEQAALRSNLYFLDIRDNLLTELPVQIGQLKALRELKICNNMLTQLPQSIGTLNKLKLLNVANNNLLLLPGMIQHLQLSSVDISGNSFLQNSYDITFNKNTLDIILPSLVELSARHLLKSRITYDASIIPYTLVRYLDEAKYCFSCKNACFDFYSRLLSDFRPYEFSITMKSTLSQPVKYEFYFCSKQCYKLYVSLFYNFLDM</sequence>
<dbReference type="Proteomes" id="UP001497644">
    <property type="component" value="Chromosome 10"/>
</dbReference>
<dbReference type="AlphaFoldDB" id="A0AAV2N5Y3"/>
<dbReference type="Pfam" id="PF13855">
    <property type="entry name" value="LRR_8"/>
    <property type="match status" value="2"/>
</dbReference>
<gene>
    <name evidence="5" type="ORF">LPLAT_LOCUS1769</name>
</gene>
<evidence type="ECO:0000256" key="3">
    <source>
        <dbReference type="ARBA" id="ARBA00023242"/>
    </source>
</evidence>
<reference evidence="5" key="1">
    <citation type="submission" date="2024-04" db="EMBL/GenBank/DDBJ databases">
        <authorList>
            <consortium name="Molecular Ecology Group"/>
        </authorList>
    </citation>
    <scope>NUCLEOTIDE SEQUENCE</scope>
</reference>
<dbReference type="SMART" id="SM00364">
    <property type="entry name" value="LRR_BAC"/>
    <property type="match status" value="4"/>
</dbReference>
<dbReference type="EMBL" id="OZ034833">
    <property type="protein sequence ID" value="CAL1675339.1"/>
    <property type="molecule type" value="Genomic_DNA"/>
</dbReference>
<dbReference type="SUPFAM" id="SSF52058">
    <property type="entry name" value="L domain-like"/>
    <property type="match status" value="1"/>
</dbReference>
<dbReference type="PANTHER" id="PTHR48051">
    <property type="match status" value="1"/>
</dbReference>
<name>A0AAV2N5Y3_9HYME</name>
<keyword evidence="6" id="KW-1185">Reference proteome</keyword>
<dbReference type="PROSITE" id="PS51450">
    <property type="entry name" value="LRR"/>
    <property type="match status" value="1"/>
</dbReference>
<dbReference type="InterPro" id="IPR032675">
    <property type="entry name" value="LRR_dom_sf"/>
</dbReference>
<dbReference type="InterPro" id="IPR057437">
    <property type="entry name" value="PIF1/LRR1_PH"/>
</dbReference>
<feature type="domain" description="PIF1/LRR1 pleckstrin homology" evidence="4">
    <location>
        <begin position="1"/>
        <end position="106"/>
    </location>
</feature>
<evidence type="ECO:0000313" key="6">
    <source>
        <dbReference type="Proteomes" id="UP001497644"/>
    </source>
</evidence>
<accession>A0AAV2N5Y3</accession>
<dbReference type="PANTHER" id="PTHR48051:SF52">
    <property type="entry name" value="LEUCINE-RICH REPEAT PROTEIN 1"/>
    <property type="match status" value="1"/>
</dbReference>
<dbReference type="InterPro" id="IPR001611">
    <property type="entry name" value="Leu-rich_rpt"/>
</dbReference>
<keyword evidence="2" id="KW-0677">Repeat</keyword>
<dbReference type="PRINTS" id="PR00019">
    <property type="entry name" value="LEURICHRPT"/>
</dbReference>
<keyword evidence="1" id="KW-0433">Leucine-rich repeat</keyword>
<organism evidence="5 6">
    <name type="scientific">Lasius platythorax</name>
    <dbReference type="NCBI Taxonomy" id="488582"/>
    <lineage>
        <taxon>Eukaryota</taxon>
        <taxon>Metazoa</taxon>
        <taxon>Ecdysozoa</taxon>
        <taxon>Arthropoda</taxon>
        <taxon>Hexapoda</taxon>
        <taxon>Insecta</taxon>
        <taxon>Pterygota</taxon>
        <taxon>Neoptera</taxon>
        <taxon>Endopterygota</taxon>
        <taxon>Hymenoptera</taxon>
        <taxon>Apocrita</taxon>
        <taxon>Aculeata</taxon>
        <taxon>Formicoidea</taxon>
        <taxon>Formicidae</taxon>
        <taxon>Formicinae</taxon>
        <taxon>Lasius</taxon>
        <taxon>Lasius</taxon>
    </lineage>
</organism>
<keyword evidence="3" id="KW-0539">Nucleus</keyword>
<evidence type="ECO:0000313" key="5">
    <source>
        <dbReference type="EMBL" id="CAL1675339.1"/>
    </source>
</evidence>
<dbReference type="Pfam" id="PF25344">
    <property type="entry name" value="PH_LRR1"/>
    <property type="match status" value="1"/>
</dbReference>
<proteinExistence type="predicted"/>
<protein>
    <recommendedName>
        <fullName evidence="4">PIF1/LRR1 pleckstrin homology domain-containing protein</fullName>
    </recommendedName>
</protein>
<dbReference type="Gene3D" id="3.80.10.10">
    <property type="entry name" value="Ribonuclease Inhibitor"/>
    <property type="match status" value="1"/>
</dbReference>
<dbReference type="SMART" id="SM00369">
    <property type="entry name" value="LRR_TYP"/>
    <property type="match status" value="4"/>
</dbReference>